<name>A0A2S0L570_9FIRM</name>
<sequence>MHLLFVIRVELNPRRKPYNRRGGESGCTISQANTQKTAVKARSPQRGAEGDLDSGIFPSPAPCKKADGSSVCFFVYNEVGIEHETQAIQSERGRIWVYPTISKHPENHCQGA</sequence>
<proteinExistence type="predicted"/>
<dbReference type="EMBL" id="CP027228">
    <property type="protein sequence ID" value="AVM48393.1"/>
    <property type="molecule type" value="Genomic_DNA"/>
</dbReference>
<dbReference type="AlphaFoldDB" id="A0A2S0L570"/>
<evidence type="ECO:0000313" key="2">
    <source>
        <dbReference type="EMBL" id="AVM48393.1"/>
    </source>
</evidence>
<evidence type="ECO:0000256" key="1">
    <source>
        <dbReference type="SAM" id="MobiDB-lite"/>
    </source>
</evidence>
<evidence type="ECO:0000313" key="3">
    <source>
        <dbReference type="Proteomes" id="UP000237883"/>
    </source>
</evidence>
<keyword evidence="3" id="KW-1185">Reference proteome</keyword>
<reference evidence="3" key="1">
    <citation type="submission" date="2018-02" db="EMBL/GenBank/DDBJ databases">
        <authorList>
            <person name="Holder M.E."/>
            <person name="Ajami N.J."/>
            <person name="Petrosino J.F."/>
        </authorList>
    </citation>
    <scope>NUCLEOTIDE SEQUENCE [LARGE SCALE GENOMIC DNA]</scope>
    <source>
        <strain evidence="3">CCUG 47132</strain>
    </source>
</reference>
<protein>
    <submittedName>
        <fullName evidence="2">Uncharacterized protein</fullName>
    </submittedName>
</protein>
<organism evidence="2 3">
    <name type="scientific">Mogibacterium diversum</name>
    <dbReference type="NCBI Taxonomy" id="114527"/>
    <lineage>
        <taxon>Bacteria</taxon>
        <taxon>Bacillati</taxon>
        <taxon>Bacillota</taxon>
        <taxon>Clostridia</taxon>
        <taxon>Peptostreptococcales</taxon>
        <taxon>Anaerovoracaceae</taxon>
        <taxon>Mogibacterium</taxon>
    </lineage>
</organism>
<feature type="compositionally biased region" description="Polar residues" evidence="1">
    <location>
        <begin position="27"/>
        <end position="37"/>
    </location>
</feature>
<feature type="region of interest" description="Disordered" evidence="1">
    <location>
        <begin position="17"/>
        <end position="55"/>
    </location>
</feature>
<accession>A0A2S0L570</accession>
<gene>
    <name evidence="2" type="ORF">C5Q96_05860</name>
</gene>
<dbReference type="Proteomes" id="UP000237883">
    <property type="component" value="Chromosome"/>
</dbReference>
<dbReference type="KEGG" id="mdv:C5Q96_05860"/>